<dbReference type="CDD" id="cd17246">
    <property type="entry name" value="RMtype1_S_SonII-TRD2-CR2_like"/>
    <property type="match status" value="1"/>
</dbReference>
<dbReference type="PANTHER" id="PTHR30408">
    <property type="entry name" value="TYPE-1 RESTRICTION ENZYME ECOKI SPECIFICITY PROTEIN"/>
    <property type="match status" value="1"/>
</dbReference>
<sequence length="397" mass="45746">MDKKPEKLVPEVRFKGFTDDWEQRKFDNVVKRINDKDDNPELPHIEFENIISGNGTLNKNIKNLNSKKIGTKFQKEDILFGKLRPYLKNWYFAKENGIAVGDFWVLRAKKISVFVYYLIQTEKFYSIANLSSGSKMPRSDWNLVSNSRFNFPENTIESIKIGNLILQFDKLITLQQRKLEQLKQLKKALLQQLFVGKNNKQPNLRFKNFDGEWEQCMLKEIKDVRDGTHNSPKYQKEGYPLVTSKNLITNGIDLSNVSFISKYDYQEINKRSKVETGDILFGMIGTIGNPVMVKKGGFAIKNVALIKNGGEVSNGFLLHLLKSAIFSQYIKKENAGGTQKFLGLSVIRSFKFKVPDKVEQGNIASIFDTLNRFITLQQDNLTQLTTLKKYLLQKLFI</sequence>
<evidence type="ECO:0000256" key="2">
    <source>
        <dbReference type="ARBA" id="ARBA00022747"/>
    </source>
</evidence>
<dbReference type="EC" id="3.1.21.3" evidence="5"/>
<dbReference type="InterPro" id="IPR044946">
    <property type="entry name" value="Restrct_endonuc_typeI_TRD_sf"/>
</dbReference>
<dbReference type="InterPro" id="IPR052021">
    <property type="entry name" value="Type-I_RS_S_subunit"/>
</dbReference>
<feature type="domain" description="Type I restriction modification DNA specificity" evidence="4">
    <location>
        <begin position="212"/>
        <end position="385"/>
    </location>
</feature>
<evidence type="ECO:0000313" key="5">
    <source>
        <dbReference type="EMBL" id="CUR36981.1"/>
    </source>
</evidence>
<name>A0A0U5CUZ5_LIMRT</name>
<proteinExistence type="inferred from homology"/>
<dbReference type="SUPFAM" id="SSF116734">
    <property type="entry name" value="DNA methylase specificity domain"/>
    <property type="match status" value="2"/>
</dbReference>
<keyword evidence="2" id="KW-0680">Restriction system</keyword>
<evidence type="ECO:0000256" key="1">
    <source>
        <dbReference type="ARBA" id="ARBA00010923"/>
    </source>
</evidence>
<dbReference type="Pfam" id="PF01420">
    <property type="entry name" value="Methylase_S"/>
    <property type="match status" value="1"/>
</dbReference>
<dbReference type="GO" id="GO:0009035">
    <property type="term" value="F:type I site-specific deoxyribonuclease activity"/>
    <property type="evidence" value="ECO:0007669"/>
    <property type="project" value="UniProtKB-EC"/>
</dbReference>
<dbReference type="PANTHER" id="PTHR30408:SF12">
    <property type="entry name" value="TYPE I RESTRICTION ENZYME MJAVIII SPECIFICITY SUBUNIT"/>
    <property type="match status" value="1"/>
</dbReference>
<evidence type="ECO:0000259" key="4">
    <source>
        <dbReference type="Pfam" id="PF01420"/>
    </source>
</evidence>
<dbReference type="InterPro" id="IPR000055">
    <property type="entry name" value="Restrct_endonuc_typeI_TRD"/>
</dbReference>
<dbReference type="GO" id="GO:0009307">
    <property type="term" value="P:DNA restriction-modification system"/>
    <property type="evidence" value="ECO:0007669"/>
    <property type="project" value="UniProtKB-KW"/>
</dbReference>
<keyword evidence="5" id="KW-0378">Hydrolase</keyword>
<dbReference type="RefSeq" id="WP_339111433.1">
    <property type="nucleotide sequence ID" value="NZ_LN887241.1"/>
</dbReference>
<dbReference type="AlphaFoldDB" id="A0A0U5CUZ5"/>
<gene>
    <name evidence="5" type="ORF">LRLP16767_LRPG3B_00773</name>
</gene>
<reference evidence="5" key="1">
    <citation type="submission" date="2015-10" db="EMBL/GenBank/DDBJ databases">
        <authorList>
            <person name="Gilbert D.G."/>
        </authorList>
    </citation>
    <scope>NUCLEOTIDE SEQUENCE</scope>
    <source>
        <strain evidence="5">Pg-3b</strain>
    </source>
</reference>
<dbReference type="Gene3D" id="3.90.220.20">
    <property type="entry name" value="DNA methylase specificity domains"/>
    <property type="match status" value="2"/>
</dbReference>
<organism evidence="5">
    <name type="scientific">Limosilactobacillus reuteri</name>
    <name type="common">Lactobacillus reuteri</name>
    <dbReference type="NCBI Taxonomy" id="1598"/>
    <lineage>
        <taxon>Bacteria</taxon>
        <taxon>Bacillati</taxon>
        <taxon>Bacillota</taxon>
        <taxon>Bacilli</taxon>
        <taxon>Lactobacillales</taxon>
        <taxon>Lactobacillaceae</taxon>
        <taxon>Limosilactobacillus</taxon>
    </lineage>
</organism>
<protein>
    <submittedName>
        <fullName evidence="5">Type I restriction-modification system, specificity subunit S</fullName>
        <ecNumber evidence="5">3.1.21.3</ecNumber>
    </submittedName>
</protein>
<dbReference type="EMBL" id="LN887241">
    <property type="protein sequence ID" value="CUR36981.1"/>
    <property type="molecule type" value="Genomic_DNA"/>
</dbReference>
<evidence type="ECO:0000256" key="3">
    <source>
        <dbReference type="ARBA" id="ARBA00023125"/>
    </source>
</evidence>
<keyword evidence="3" id="KW-0238">DNA-binding</keyword>
<comment type="similarity">
    <text evidence="1">Belongs to the type-I restriction system S methylase family.</text>
</comment>
<dbReference type="GO" id="GO:0003677">
    <property type="term" value="F:DNA binding"/>
    <property type="evidence" value="ECO:0007669"/>
    <property type="project" value="UniProtKB-KW"/>
</dbReference>
<accession>A0A0U5CUZ5</accession>